<dbReference type="InterPro" id="IPR036873">
    <property type="entry name" value="Rhodanese-like_dom_sf"/>
</dbReference>
<gene>
    <name evidence="5" type="primary">moeZ_19</name>
    <name evidence="5" type="ORF">GALL_243960</name>
</gene>
<dbReference type="InterPro" id="IPR035985">
    <property type="entry name" value="Ubiquitin-activating_enz"/>
</dbReference>
<keyword evidence="1 5" id="KW-0808">Transferase</keyword>
<evidence type="ECO:0000256" key="3">
    <source>
        <dbReference type="ARBA" id="ARBA00022840"/>
    </source>
</evidence>
<dbReference type="NCBIfam" id="NF004281">
    <property type="entry name" value="PRK05690.1"/>
    <property type="match status" value="1"/>
</dbReference>
<organism evidence="5">
    <name type="scientific">mine drainage metagenome</name>
    <dbReference type="NCBI Taxonomy" id="410659"/>
    <lineage>
        <taxon>unclassified sequences</taxon>
        <taxon>metagenomes</taxon>
        <taxon>ecological metagenomes</taxon>
    </lineage>
</organism>
<dbReference type="InterPro" id="IPR045886">
    <property type="entry name" value="ThiF/MoeB/HesA"/>
</dbReference>
<dbReference type="GO" id="GO:0005829">
    <property type="term" value="C:cytosol"/>
    <property type="evidence" value="ECO:0007669"/>
    <property type="project" value="TreeGrafter"/>
</dbReference>
<feature type="domain" description="Rhodanese" evidence="4">
    <location>
        <begin position="288"/>
        <end position="367"/>
    </location>
</feature>
<dbReference type="FunFam" id="3.40.50.720:FF:000033">
    <property type="entry name" value="Adenylyltransferase and sulfurtransferase MOCS3"/>
    <property type="match status" value="1"/>
</dbReference>
<keyword evidence="2" id="KW-0547">Nucleotide-binding</keyword>
<dbReference type="GO" id="GO:0005524">
    <property type="term" value="F:ATP binding"/>
    <property type="evidence" value="ECO:0007669"/>
    <property type="project" value="UniProtKB-KW"/>
</dbReference>
<keyword evidence="3" id="KW-0067">ATP-binding</keyword>
<dbReference type="Pfam" id="PF00899">
    <property type="entry name" value="ThiF"/>
    <property type="match status" value="1"/>
</dbReference>
<dbReference type="GO" id="GO:0008641">
    <property type="term" value="F:ubiquitin-like modifier activating enzyme activity"/>
    <property type="evidence" value="ECO:0007669"/>
    <property type="project" value="InterPro"/>
</dbReference>
<dbReference type="PANTHER" id="PTHR10953:SF102">
    <property type="entry name" value="ADENYLYLTRANSFERASE AND SULFURTRANSFERASE MOCS3"/>
    <property type="match status" value="1"/>
</dbReference>
<evidence type="ECO:0000313" key="5">
    <source>
        <dbReference type="EMBL" id="OIQ93637.1"/>
    </source>
</evidence>
<dbReference type="InterPro" id="IPR001763">
    <property type="entry name" value="Rhodanese-like_dom"/>
</dbReference>
<proteinExistence type="predicted"/>
<dbReference type="PROSITE" id="PS50206">
    <property type="entry name" value="RHODANESE_3"/>
    <property type="match status" value="1"/>
</dbReference>
<dbReference type="GO" id="GO:0008146">
    <property type="term" value="F:sulfotransferase activity"/>
    <property type="evidence" value="ECO:0007669"/>
    <property type="project" value="TreeGrafter"/>
</dbReference>
<dbReference type="Pfam" id="PF00581">
    <property type="entry name" value="Rhodanese"/>
    <property type="match status" value="1"/>
</dbReference>
<dbReference type="SMART" id="SM00450">
    <property type="entry name" value="RHOD"/>
    <property type="match status" value="1"/>
</dbReference>
<comment type="caution">
    <text evidence="5">The sequence shown here is derived from an EMBL/GenBank/DDBJ whole genome shotgun (WGS) entry which is preliminary data.</text>
</comment>
<evidence type="ECO:0000256" key="1">
    <source>
        <dbReference type="ARBA" id="ARBA00022679"/>
    </source>
</evidence>
<sequence>MALSNKEYERYSRQILLQQFGESAQLKLLNTKVLVVGAGGLGCPLLQYLTAAGIGVIGIVDDDIVSLSNLHRQILFSTNDIGLPKTERAAAILKQLNPTVSINTYQFKITNQNALELIDDYDVVIDGTDNFAARYLINDACVLKKKPLIYGSVYQFEGQVAVFNVMIENLAASANYRDLFPIQPTEDEIPSCNEAGVLGVLPGIIGMMMANECIKLITGIGTPLTNKLIIYNALNNEIFETEINPKKETTDLIPANEVAFKIMQYSESCVTEHSIKDIDVAEFNDLMTQENTIVIDVREKGEMPVVSAFQYINIPMSELIKEKPVIQQKNILLFCHSGIRSANAALLLSNGSNKVYNLKGGIVKWMVHHQQ</sequence>
<dbReference type="Gene3D" id="3.40.250.10">
    <property type="entry name" value="Rhodanese-like domain"/>
    <property type="match status" value="1"/>
</dbReference>
<dbReference type="EMBL" id="MLJW01000203">
    <property type="protein sequence ID" value="OIQ93637.1"/>
    <property type="molecule type" value="Genomic_DNA"/>
</dbReference>
<dbReference type="InterPro" id="IPR000594">
    <property type="entry name" value="ThiF_NAD_FAD-bd"/>
</dbReference>
<accession>A0A1J5RZX0</accession>
<reference evidence="5" key="1">
    <citation type="submission" date="2016-10" db="EMBL/GenBank/DDBJ databases">
        <title>Sequence of Gallionella enrichment culture.</title>
        <authorList>
            <person name="Poehlein A."/>
            <person name="Muehling M."/>
            <person name="Daniel R."/>
        </authorList>
    </citation>
    <scope>NUCLEOTIDE SEQUENCE</scope>
</reference>
<dbReference type="SUPFAM" id="SSF69572">
    <property type="entry name" value="Activating enzymes of the ubiquitin-like proteins"/>
    <property type="match status" value="1"/>
</dbReference>
<protein>
    <submittedName>
        <fullName evidence="5">Putative adenylyltransferase/sulfurtransferase MoeZ</fullName>
    </submittedName>
</protein>
<evidence type="ECO:0000256" key="2">
    <source>
        <dbReference type="ARBA" id="ARBA00022741"/>
    </source>
</evidence>
<dbReference type="CDD" id="cd00757">
    <property type="entry name" value="ThiF_MoeB_HesA_family"/>
    <property type="match status" value="1"/>
</dbReference>
<dbReference type="Gene3D" id="3.40.50.720">
    <property type="entry name" value="NAD(P)-binding Rossmann-like Domain"/>
    <property type="match status" value="1"/>
</dbReference>
<keyword evidence="5" id="KW-0548">Nucleotidyltransferase</keyword>
<evidence type="ECO:0000259" key="4">
    <source>
        <dbReference type="PROSITE" id="PS50206"/>
    </source>
</evidence>
<dbReference type="AlphaFoldDB" id="A0A1J5RZX0"/>
<dbReference type="GO" id="GO:0004792">
    <property type="term" value="F:thiosulfate-cyanide sulfurtransferase activity"/>
    <property type="evidence" value="ECO:0007669"/>
    <property type="project" value="TreeGrafter"/>
</dbReference>
<name>A0A1J5RZX0_9ZZZZ</name>
<dbReference type="PANTHER" id="PTHR10953">
    <property type="entry name" value="UBIQUITIN-ACTIVATING ENZYME E1"/>
    <property type="match status" value="1"/>
</dbReference>
<dbReference type="GO" id="GO:0016779">
    <property type="term" value="F:nucleotidyltransferase activity"/>
    <property type="evidence" value="ECO:0007669"/>
    <property type="project" value="UniProtKB-KW"/>
</dbReference>